<evidence type="ECO:0000256" key="7">
    <source>
        <dbReference type="ARBA" id="ARBA00023315"/>
    </source>
</evidence>
<dbReference type="AlphaFoldDB" id="A0A8X7WBE2"/>
<keyword evidence="3 8" id="KW-0808">Transferase</keyword>
<accession>A0A8X7WBE2</accession>
<keyword evidence="6 8" id="KW-0472">Membrane</keyword>
<keyword evidence="5 8" id="KW-1133">Transmembrane helix</keyword>
<evidence type="ECO:0000313" key="12">
    <source>
        <dbReference type="Proteomes" id="UP000886595"/>
    </source>
</evidence>
<dbReference type="PANTHER" id="PTHR12246">
    <property type="entry name" value="PALMITOYLTRANSFERASE ZDHHC16"/>
    <property type="match status" value="1"/>
</dbReference>
<feature type="transmembrane region" description="Helical" evidence="8">
    <location>
        <begin position="525"/>
        <end position="547"/>
    </location>
</feature>
<dbReference type="InterPro" id="IPR001594">
    <property type="entry name" value="Palmitoyltrfase_DHHC"/>
</dbReference>
<reference evidence="11 12" key="1">
    <citation type="submission" date="2020-02" db="EMBL/GenBank/DDBJ databases">
        <authorList>
            <person name="Ma Q."/>
            <person name="Huang Y."/>
            <person name="Song X."/>
            <person name="Pei D."/>
        </authorList>
    </citation>
    <scope>NUCLEOTIDE SEQUENCE [LARGE SCALE GENOMIC DNA]</scope>
    <source>
        <strain evidence="11">Sxm20200214</strain>
        <tissue evidence="11">Leaf</tissue>
    </source>
</reference>
<evidence type="ECO:0000256" key="2">
    <source>
        <dbReference type="ARBA" id="ARBA00008574"/>
    </source>
</evidence>
<dbReference type="GO" id="GO:0012505">
    <property type="term" value="C:endomembrane system"/>
    <property type="evidence" value="ECO:0007669"/>
    <property type="project" value="UniProtKB-SubCell"/>
</dbReference>
<dbReference type="InterPro" id="IPR001509">
    <property type="entry name" value="Epimerase_deHydtase"/>
</dbReference>
<feature type="transmembrane region" description="Helical" evidence="8">
    <location>
        <begin position="486"/>
        <end position="513"/>
    </location>
</feature>
<dbReference type="SUPFAM" id="SSF51735">
    <property type="entry name" value="NAD(P)-binding Rossmann-fold domains"/>
    <property type="match status" value="1"/>
</dbReference>
<evidence type="ECO:0000256" key="6">
    <source>
        <dbReference type="ARBA" id="ARBA00023136"/>
    </source>
</evidence>
<proteinExistence type="inferred from homology"/>
<feature type="transmembrane region" description="Helical" evidence="8">
    <location>
        <begin position="6"/>
        <end position="27"/>
    </location>
</feature>
<organism evidence="11 12">
    <name type="scientific">Brassica carinata</name>
    <name type="common">Ethiopian mustard</name>
    <name type="synonym">Abyssinian cabbage</name>
    <dbReference type="NCBI Taxonomy" id="52824"/>
    <lineage>
        <taxon>Eukaryota</taxon>
        <taxon>Viridiplantae</taxon>
        <taxon>Streptophyta</taxon>
        <taxon>Embryophyta</taxon>
        <taxon>Tracheophyta</taxon>
        <taxon>Spermatophyta</taxon>
        <taxon>Magnoliopsida</taxon>
        <taxon>eudicotyledons</taxon>
        <taxon>Gunneridae</taxon>
        <taxon>Pentapetalae</taxon>
        <taxon>rosids</taxon>
        <taxon>malvids</taxon>
        <taxon>Brassicales</taxon>
        <taxon>Brassicaceae</taxon>
        <taxon>Brassiceae</taxon>
        <taxon>Brassica</taxon>
    </lineage>
</organism>
<comment type="subcellular location">
    <subcellularLocation>
        <location evidence="1">Endomembrane system</location>
        <topology evidence="1">Multi-pass membrane protein</topology>
    </subcellularLocation>
</comment>
<dbReference type="Proteomes" id="UP000886595">
    <property type="component" value="Unassembled WGS sequence"/>
</dbReference>
<dbReference type="OrthoDB" id="331948at2759"/>
<comment type="caution">
    <text evidence="11">The sequence shown here is derived from an EMBL/GenBank/DDBJ whole genome shotgun (WGS) entry which is preliminary data.</text>
</comment>
<comment type="catalytic activity">
    <reaction evidence="8">
        <text>L-cysteinyl-[protein] + hexadecanoyl-CoA = S-hexadecanoyl-L-cysteinyl-[protein] + CoA</text>
        <dbReference type="Rhea" id="RHEA:36683"/>
        <dbReference type="Rhea" id="RHEA-COMP:10131"/>
        <dbReference type="Rhea" id="RHEA-COMP:11032"/>
        <dbReference type="ChEBI" id="CHEBI:29950"/>
        <dbReference type="ChEBI" id="CHEBI:57287"/>
        <dbReference type="ChEBI" id="CHEBI:57379"/>
        <dbReference type="ChEBI" id="CHEBI:74151"/>
        <dbReference type="EC" id="2.3.1.225"/>
    </reaction>
</comment>
<evidence type="ECO:0000256" key="3">
    <source>
        <dbReference type="ARBA" id="ARBA00022679"/>
    </source>
</evidence>
<dbReference type="EC" id="2.3.1.225" evidence="8"/>
<evidence type="ECO:0000259" key="10">
    <source>
        <dbReference type="Pfam" id="PF01529"/>
    </source>
</evidence>
<keyword evidence="7 8" id="KW-0012">Acyltransferase</keyword>
<feature type="domain" description="Palmitoyltransferase DHHC" evidence="10">
    <location>
        <begin position="438"/>
        <end position="565"/>
    </location>
</feature>
<dbReference type="CDD" id="cd08958">
    <property type="entry name" value="FR_SDR_e"/>
    <property type="match status" value="1"/>
</dbReference>
<dbReference type="InterPro" id="IPR036291">
    <property type="entry name" value="NAD(P)-bd_dom_sf"/>
</dbReference>
<gene>
    <name evidence="11" type="ORF">Bca52824_008980</name>
</gene>
<evidence type="ECO:0000256" key="1">
    <source>
        <dbReference type="ARBA" id="ARBA00004127"/>
    </source>
</evidence>
<dbReference type="EMBL" id="JAAMPC010000002">
    <property type="protein sequence ID" value="KAG2326252.1"/>
    <property type="molecule type" value="Genomic_DNA"/>
</dbReference>
<comment type="similarity">
    <text evidence="2 8">Belongs to the DHHC palmitoyltransferase family.</text>
</comment>
<evidence type="ECO:0000259" key="9">
    <source>
        <dbReference type="Pfam" id="PF01370"/>
    </source>
</evidence>
<name>A0A8X7WBE2_BRACI</name>
<keyword evidence="4 8" id="KW-0812">Transmembrane</keyword>
<dbReference type="FunFam" id="3.40.50.720:FF:000984">
    <property type="entry name" value="Dihydroflavonol 4-reductase family"/>
    <property type="match status" value="1"/>
</dbReference>
<dbReference type="Gene3D" id="3.40.50.720">
    <property type="entry name" value="NAD(P)-binding Rossmann-like Domain"/>
    <property type="match status" value="1"/>
</dbReference>
<dbReference type="Pfam" id="PF01370">
    <property type="entry name" value="Epimerase"/>
    <property type="match status" value="1"/>
</dbReference>
<dbReference type="InterPro" id="IPR039859">
    <property type="entry name" value="PFA4/ZDH16/20/ERF2-like"/>
</dbReference>
<dbReference type="Pfam" id="PF01529">
    <property type="entry name" value="DHHC"/>
    <property type="match status" value="1"/>
</dbReference>
<protein>
    <recommendedName>
        <fullName evidence="8">S-acyltransferase</fullName>
        <ecNumber evidence="8">2.3.1.225</ecNumber>
    </recommendedName>
    <alternativeName>
        <fullName evidence="8">Palmitoyltransferase</fullName>
    </alternativeName>
</protein>
<feature type="domain" description="NAD-dependent epimerase/dehydratase" evidence="9">
    <location>
        <begin position="12"/>
        <end position="261"/>
    </location>
</feature>
<feature type="transmembrane region" description="Helical" evidence="8">
    <location>
        <begin position="372"/>
        <end position="399"/>
    </location>
</feature>
<feature type="transmembrane region" description="Helical" evidence="8">
    <location>
        <begin position="333"/>
        <end position="356"/>
    </location>
</feature>
<evidence type="ECO:0000256" key="4">
    <source>
        <dbReference type="ARBA" id="ARBA00022692"/>
    </source>
</evidence>
<sequence length="624" mass="69948">MASSFLDGTGLVCVTGGTGFVASWLIMRLLQRGYSVHATVRTNPEGDKKDISYLTELPLASERLKIFTADLNEPESFKPAIEGCKAVFHVAHPMDPNSNETEEIVMKRTVQGLMGILKSCVDAKTVKRFFYTSSAVTVFYGVGSGAGGIGGEVDESVWSDVEVFRNQKEKRVSSSYVVSKMAAEKGALEFGRNNGLEVVTVVLPLVVGPFISPSLPSSVFISLAMIFVNYKEKYLFDTYNMVHIDDVARAMLFLLERPVAKGRYICSSVEMRIDEVFELLSTKFPQFQLPSVDLKSYRVEKRMSLSSKKLRSEGFEFKSGTTMAWNVFKFCTALRGLGSIMILLVLGIVGVTYYAVVWTNYGPALSDGGLDFLAALVVILLFHFLLAMLLWSYFCVVFTDPGVVPPSWRPASDEEQQQGECDPLNSLEFGGLQPDSSNQRTRFCRKCNQPKPPRCHHCSVCGRCVLKMDHHCVWVVNCVGALNYKYFLLFLFYTFLETSLVTLLLMPHFIAFFSEEEIPGTPGTLATTFLAFVLNLAFALSVMGFLIMHISLVSANTTTIEAYEKKTSPKWPYDLGRKKNFEQVFGMDKKYWLIPAYSEEDLRRMPELQGLEYPSKPDFDSQDF</sequence>
<dbReference type="PROSITE" id="PS50216">
    <property type="entry name" value="DHHC"/>
    <property type="match status" value="1"/>
</dbReference>
<evidence type="ECO:0000313" key="11">
    <source>
        <dbReference type="EMBL" id="KAG2326252.1"/>
    </source>
</evidence>
<dbReference type="GO" id="GO:0019706">
    <property type="term" value="F:protein-cysteine S-palmitoyltransferase activity"/>
    <property type="evidence" value="ECO:0007669"/>
    <property type="project" value="UniProtKB-EC"/>
</dbReference>
<keyword evidence="12" id="KW-1185">Reference proteome</keyword>
<evidence type="ECO:0000256" key="8">
    <source>
        <dbReference type="RuleBase" id="RU079119"/>
    </source>
</evidence>
<comment type="domain">
    <text evidence="8">The DHHC domain is required for palmitoyltransferase activity.</text>
</comment>
<evidence type="ECO:0000256" key="5">
    <source>
        <dbReference type="ARBA" id="ARBA00022989"/>
    </source>
</evidence>